<feature type="transmembrane region" description="Helical" evidence="10">
    <location>
        <begin position="21"/>
        <end position="39"/>
    </location>
</feature>
<dbReference type="InterPro" id="IPR006665">
    <property type="entry name" value="OmpA-like"/>
</dbReference>
<comment type="caution">
    <text evidence="12">The sequence shown here is derived from an EMBL/GenBank/DDBJ whole genome shotgun (WGS) entry which is preliminary data.</text>
</comment>
<dbReference type="PATRIC" id="fig|999411.4.peg.1470"/>
<evidence type="ECO:0000313" key="13">
    <source>
        <dbReference type="Proteomes" id="UP000013097"/>
    </source>
</evidence>
<evidence type="ECO:0000256" key="4">
    <source>
        <dbReference type="ARBA" id="ARBA00022475"/>
    </source>
</evidence>
<dbReference type="Pfam" id="PF13677">
    <property type="entry name" value="MotB_plug"/>
    <property type="match status" value="1"/>
</dbReference>
<dbReference type="InterPro" id="IPR025713">
    <property type="entry name" value="MotB-like_N_dom"/>
</dbReference>
<keyword evidence="7 9" id="KW-0472">Membrane</keyword>
<keyword evidence="8" id="KW-0998">Cell outer membrane</keyword>
<dbReference type="InterPro" id="IPR006664">
    <property type="entry name" value="OMP_bac"/>
</dbReference>
<gene>
    <name evidence="12" type="ORF">HMPREF1092_01494</name>
</gene>
<evidence type="ECO:0000259" key="11">
    <source>
        <dbReference type="PROSITE" id="PS51123"/>
    </source>
</evidence>
<comment type="subcellular location">
    <subcellularLocation>
        <location evidence="1">Cell membrane</location>
        <topology evidence="1">Single-pass membrane protein</topology>
    </subcellularLocation>
    <subcellularLocation>
        <location evidence="2">Cell outer membrane</location>
    </subcellularLocation>
</comment>
<reference evidence="12 13" key="1">
    <citation type="submission" date="2013-01" db="EMBL/GenBank/DDBJ databases">
        <title>The Genome Sequence of Clostridium colicanis 209318.</title>
        <authorList>
            <consortium name="The Broad Institute Genome Sequencing Platform"/>
            <person name="Earl A."/>
            <person name="Ward D."/>
            <person name="Feldgarden M."/>
            <person name="Gevers D."/>
            <person name="Courvalin P."/>
            <person name="Lambert T."/>
            <person name="Walker B."/>
            <person name="Young S.K."/>
            <person name="Zeng Q."/>
            <person name="Gargeya S."/>
            <person name="Fitzgerald M."/>
            <person name="Haas B."/>
            <person name="Abouelleil A."/>
            <person name="Alvarado L."/>
            <person name="Arachchi H.M."/>
            <person name="Berlin A.M."/>
            <person name="Chapman S.B."/>
            <person name="Dewar J."/>
            <person name="Goldberg J."/>
            <person name="Griggs A."/>
            <person name="Gujja S."/>
            <person name="Hansen M."/>
            <person name="Howarth C."/>
            <person name="Imamovic A."/>
            <person name="Larimer J."/>
            <person name="McCowan C."/>
            <person name="Murphy C."/>
            <person name="Neiman D."/>
            <person name="Pearson M."/>
            <person name="Priest M."/>
            <person name="Roberts A."/>
            <person name="Saif S."/>
            <person name="Shea T."/>
            <person name="Sisk P."/>
            <person name="Sykes S."/>
            <person name="Wortman J."/>
            <person name="Nusbaum C."/>
            <person name="Birren B."/>
        </authorList>
    </citation>
    <scope>NUCLEOTIDE SEQUENCE [LARGE SCALE GENOMIC DNA]</scope>
    <source>
        <strain evidence="12 13">209318</strain>
    </source>
</reference>
<accession>N9Y277</accession>
<evidence type="ECO:0000256" key="2">
    <source>
        <dbReference type="ARBA" id="ARBA00004442"/>
    </source>
</evidence>
<dbReference type="CDD" id="cd07185">
    <property type="entry name" value="OmpA_C-like"/>
    <property type="match status" value="1"/>
</dbReference>
<evidence type="ECO:0000256" key="8">
    <source>
        <dbReference type="ARBA" id="ARBA00023237"/>
    </source>
</evidence>
<dbReference type="InterPro" id="IPR050330">
    <property type="entry name" value="Bact_OuterMem_StrucFunc"/>
</dbReference>
<evidence type="ECO:0000256" key="7">
    <source>
        <dbReference type="ARBA" id="ARBA00023136"/>
    </source>
</evidence>
<keyword evidence="6 10" id="KW-1133">Transmembrane helix</keyword>
<dbReference type="GO" id="GO:0005886">
    <property type="term" value="C:plasma membrane"/>
    <property type="evidence" value="ECO:0007669"/>
    <property type="project" value="UniProtKB-SubCell"/>
</dbReference>
<dbReference type="Proteomes" id="UP000013097">
    <property type="component" value="Unassembled WGS sequence"/>
</dbReference>
<proteinExistence type="inferred from homology"/>
<dbReference type="SUPFAM" id="SSF103088">
    <property type="entry name" value="OmpA-like"/>
    <property type="match status" value="1"/>
</dbReference>
<dbReference type="InterPro" id="IPR036737">
    <property type="entry name" value="OmpA-like_sf"/>
</dbReference>
<dbReference type="eggNOG" id="COG1360">
    <property type="taxonomic scope" value="Bacteria"/>
</dbReference>
<dbReference type="Gene3D" id="3.30.1330.60">
    <property type="entry name" value="OmpA-like domain"/>
    <property type="match status" value="1"/>
</dbReference>
<keyword evidence="5 10" id="KW-0812">Transmembrane</keyword>
<evidence type="ECO:0000256" key="1">
    <source>
        <dbReference type="ARBA" id="ARBA00004162"/>
    </source>
</evidence>
<dbReference type="EMBL" id="AGYT01000008">
    <property type="protein sequence ID" value="ENZ02259.1"/>
    <property type="molecule type" value="Genomic_DNA"/>
</dbReference>
<sequence length="246" mass="27698">MPRKRKKTDNGGMRGDEWLNTYSDCITLLLTFFILLYSMSTVDEAKLRQLSKAFNEIMVGKVGDSVLKYNLYNGEVPVIGGEEEGELEGDVIVPSSHSMYDEIKRFSVANNLDEVVEITEDERGIILQLKDSILFESGKSNLKSDSKEILNKLSKLIKEMPNSIVIEGHTDNVPINTSEYKNNWELSTARALSVVEYFISDKGLNPSRFSASGYGEYKPLVSNTTIENKSKNRRVNILIVAEGKER</sequence>
<comment type="similarity">
    <text evidence="3">Belongs to the MotB family.</text>
</comment>
<dbReference type="GO" id="GO:0009279">
    <property type="term" value="C:cell outer membrane"/>
    <property type="evidence" value="ECO:0007669"/>
    <property type="project" value="UniProtKB-SubCell"/>
</dbReference>
<evidence type="ECO:0000313" key="12">
    <source>
        <dbReference type="EMBL" id="ENZ02259.1"/>
    </source>
</evidence>
<organism evidence="12 13">
    <name type="scientific">Clostridium thermobutyricum</name>
    <dbReference type="NCBI Taxonomy" id="29372"/>
    <lineage>
        <taxon>Bacteria</taxon>
        <taxon>Bacillati</taxon>
        <taxon>Bacillota</taxon>
        <taxon>Clostridia</taxon>
        <taxon>Eubacteriales</taxon>
        <taxon>Clostridiaceae</taxon>
        <taxon>Clostridium</taxon>
    </lineage>
</organism>
<name>N9Y277_9CLOT</name>
<dbReference type="Pfam" id="PF00691">
    <property type="entry name" value="OmpA"/>
    <property type="match status" value="1"/>
</dbReference>
<keyword evidence="13" id="KW-1185">Reference proteome</keyword>
<dbReference type="HOGENOM" id="CLU_016890_0_0_9"/>
<evidence type="ECO:0000256" key="6">
    <source>
        <dbReference type="ARBA" id="ARBA00022989"/>
    </source>
</evidence>
<protein>
    <recommendedName>
        <fullName evidence="11">OmpA-like domain-containing protein</fullName>
    </recommendedName>
</protein>
<evidence type="ECO:0000256" key="10">
    <source>
        <dbReference type="SAM" id="Phobius"/>
    </source>
</evidence>
<dbReference type="PRINTS" id="PR01021">
    <property type="entry name" value="OMPADOMAIN"/>
</dbReference>
<evidence type="ECO:0000256" key="5">
    <source>
        <dbReference type="ARBA" id="ARBA00022692"/>
    </source>
</evidence>
<dbReference type="AlphaFoldDB" id="N9Y277"/>
<dbReference type="PANTHER" id="PTHR30329">
    <property type="entry name" value="STATOR ELEMENT OF FLAGELLAR MOTOR COMPLEX"/>
    <property type="match status" value="1"/>
</dbReference>
<feature type="domain" description="OmpA-like" evidence="11">
    <location>
        <begin position="122"/>
        <end position="243"/>
    </location>
</feature>
<dbReference type="PROSITE" id="PS51123">
    <property type="entry name" value="OMPA_2"/>
    <property type="match status" value="1"/>
</dbReference>
<dbReference type="RefSeq" id="WP_002597995.1">
    <property type="nucleotide sequence ID" value="NZ_JADPHC010000001.1"/>
</dbReference>
<evidence type="ECO:0000256" key="3">
    <source>
        <dbReference type="ARBA" id="ARBA00008914"/>
    </source>
</evidence>
<dbReference type="PANTHER" id="PTHR30329:SF21">
    <property type="entry name" value="LIPOPROTEIN YIAD-RELATED"/>
    <property type="match status" value="1"/>
</dbReference>
<keyword evidence="4" id="KW-1003">Cell membrane</keyword>
<evidence type="ECO:0000256" key="9">
    <source>
        <dbReference type="PROSITE-ProRule" id="PRU00473"/>
    </source>
</evidence>